<dbReference type="EMBL" id="SAYW01000001">
    <property type="protein sequence ID" value="RWU10338.1"/>
    <property type="molecule type" value="Genomic_DNA"/>
</dbReference>
<dbReference type="RefSeq" id="WP_113645833.1">
    <property type="nucleotide sequence ID" value="NZ_QMHN01000001.1"/>
</dbReference>
<keyword evidence="3" id="KW-1185">Reference proteome</keyword>
<sequence length="389" mass="43930">MNISLKTALLAAILLAFTYFYYLGGRTFNFLSLGTVIIFLFGCAVILVLTTLLIGFVTYLLNTGVIYPNTGLLISLVFVVLLFAFWLVYGFVQLPNFADFSAYGIFIKQFLTSHLLYIAVCSVVMGGGVRLFLYRSQQAVVPETMQGNIKFIFYILAALVLSVLSFYWMKKIKQAPMQIEEQAYHSLPLSQQLLDTKGIYIAGKPYYLPESKEIIILLAYPSSNKKVPIDQVFRIDKDGAIKGSLKISDLTTENLIFDHGLLISQNSDKVFTWIFDHQTTALDRDKAATKSKEIVPLTENAKAVELIYFKKTERAACGAGLDEIWNGTKYYHILTKQDTLKIKLDNVYPKAPYGQCIEQNVEYYPLENLAYGLIRVGENAYYVIAPQKK</sequence>
<feature type="transmembrane region" description="Helical" evidence="1">
    <location>
        <begin position="36"/>
        <end position="61"/>
    </location>
</feature>
<dbReference type="Proteomes" id="UP000284120">
    <property type="component" value="Unassembled WGS sequence"/>
</dbReference>
<feature type="transmembrane region" description="Helical" evidence="1">
    <location>
        <begin position="7"/>
        <end position="24"/>
    </location>
</feature>
<accession>A0A443Z1C8</accession>
<evidence type="ECO:0000313" key="2">
    <source>
        <dbReference type="EMBL" id="RWU10338.1"/>
    </source>
</evidence>
<feature type="transmembrane region" description="Helical" evidence="1">
    <location>
        <begin position="151"/>
        <end position="169"/>
    </location>
</feature>
<proteinExistence type="predicted"/>
<evidence type="ECO:0000256" key="1">
    <source>
        <dbReference type="SAM" id="Phobius"/>
    </source>
</evidence>
<name>A0A443Z1C8_9SPHI</name>
<dbReference type="OrthoDB" id="773055at2"/>
<reference evidence="2 3" key="1">
    <citation type="submission" date="2018-06" db="EMBL/GenBank/DDBJ databases">
        <title>Pedobacter endophyticus sp. nov., an endophytic bacterium isolated from a leaf of Triticum aestivum.</title>
        <authorList>
            <person name="Zhang L."/>
        </authorList>
    </citation>
    <scope>NUCLEOTIDE SEQUENCE [LARGE SCALE GENOMIC DNA]</scope>
    <source>
        <strain evidence="2 3">CM134L-2</strain>
    </source>
</reference>
<protein>
    <submittedName>
        <fullName evidence="2">Uncharacterized protein</fullName>
    </submittedName>
</protein>
<comment type="caution">
    <text evidence="2">The sequence shown here is derived from an EMBL/GenBank/DDBJ whole genome shotgun (WGS) entry which is preliminary data.</text>
</comment>
<keyword evidence="1" id="KW-0812">Transmembrane</keyword>
<organism evidence="2 3">
    <name type="scientific">Pedobacter chitinilyticus</name>
    <dbReference type="NCBI Taxonomy" id="2233776"/>
    <lineage>
        <taxon>Bacteria</taxon>
        <taxon>Pseudomonadati</taxon>
        <taxon>Bacteroidota</taxon>
        <taxon>Sphingobacteriia</taxon>
        <taxon>Sphingobacteriales</taxon>
        <taxon>Sphingobacteriaceae</taxon>
        <taxon>Pedobacter</taxon>
    </lineage>
</organism>
<evidence type="ECO:0000313" key="3">
    <source>
        <dbReference type="Proteomes" id="UP000284120"/>
    </source>
</evidence>
<dbReference type="AlphaFoldDB" id="A0A443Z1C8"/>
<feature type="transmembrane region" description="Helical" evidence="1">
    <location>
        <begin position="114"/>
        <end position="133"/>
    </location>
</feature>
<keyword evidence="1" id="KW-0472">Membrane</keyword>
<gene>
    <name evidence="2" type="ORF">DPV69_03060</name>
</gene>
<feature type="transmembrane region" description="Helical" evidence="1">
    <location>
        <begin position="73"/>
        <end position="94"/>
    </location>
</feature>
<keyword evidence="1" id="KW-1133">Transmembrane helix</keyword>